<accession>A0A409XLZ3</accession>
<gene>
    <name evidence="2" type="ORF">CVT25_000437</name>
</gene>
<evidence type="ECO:0000313" key="3">
    <source>
        <dbReference type="Proteomes" id="UP000283269"/>
    </source>
</evidence>
<keyword evidence="1" id="KW-0812">Transmembrane</keyword>
<keyword evidence="1" id="KW-1133">Transmembrane helix</keyword>
<sequence>MEPNRWRLKELLYIIVAILAMIGASAMLTLVPTSSQTTAAATFRSLDGKQDGIFFLGHIFSIDIPGRTFDVLWIVGACGSLLLQSSETYDLGRAACGLPNIPLSIYINNTIGFKMTHSIDIATAQLGEKRIFDQLFWYPFDFYHSSSNFYALNANDNTSLPIVRAVFADPVNNFAPQSIEAETQAVINGTLVISRETFVGLQRTVNAKLYTFLLFVVNWALTLLVAYITMLVHVGEKLGEGIIVLPLTIILTMPTIRGLFVENPSFGAHFLLPLGSL</sequence>
<dbReference type="STRING" id="93625.A0A409XLZ3"/>
<feature type="transmembrane region" description="Helical" evidence="1">
    <location>
        <begin position="242"/>
        <end position="260"/>
    </location>
</feature>
<dbReference type="Proteomes" id="UP000283269">
    <property type="component" value="Unassembled WGS sequence"/>
</dbReference>
<proteinExistence type="predicted"/>
<organism evidence="2 3">
    <name type="scientific">Psilocybe cyanescens</name>
    <dbReference type="NCBI Taxonomy" id="93625"/>
    <lineage>
        <taxon>Eukaryota</taxon>
        <taxon>Fungi</taxon>
        <taxon>Dikarya</taxon>
        <taxon>Basidiomycota</taxon>
        <taxon>Agaricomycotina</taxon>
        <taxon>Agaricomycetes</taxon>
        <taxon>Agaricomycetidae</taxon>
        <taxon>Agaricales</taxon>
        <taxon>Agaricineae</taxon>
        <taxon>Strophariaceae</taxon>
        <taxon>Psilocybe</taxon>
    </lineage>
</organism>
<feature type="transmembrane region" description="Helical" evidence="1">
    <location>
        <begin position="209"/>
        <end position="230"/>
    </location>
</feature>
<name>A0A409XLZ3_PSICY</name>
<dbReference type="OrthoDB" id="2923771at2759"/>
<keyword evidence="1" id="KW-0472">Membrane</keyword>
<protein>
    <submittedName>
        <fullName evidence="2">Uncharacterized protein</fullName>
    </submittedName>
</protein>
<comment type="caution">
    <text evidence="2">The sequence shown here is derived from an EMBL/GenBank/DDBJ whole genome shotgun (WGS) entry which is preliminary data.</text>
</comment>
<dbReference type="InParanoid" id="A0A409XLZ3"/>
<evidence type="ECO:0000256" key="1">
    <source>
        <dbReference type="SAM" id="Phobius"/>
    </source>
</evidence>
<evidence type="ECO:0000313" key="2">
    <source>
        <dbReference type="EMBL" id="PPQ91792.1"/>
    </source>
</evidence>
<keyword evidence="3" id="KW-1185">Reference proteome</keyword>
<dbReference type="AlphaFoldDB" id="A0A409XLZ3"/>
<dbReference type="EMBL" id="NHYD01001248">
    <property type="protein sequence ID" value="PPQ91792.1"/>
    <property type="molecule type" value="Genomic_DNA"/>
</dbReference>
<feature type="transmembrane region" description="Helical" evidence="1">
    <location>
        <begin position="12"/>
        <end position="31"/>
    </location>
</feature>
<reference evidence="2 3" key="1">
    <citation type="journal article" date="2018" name="Evol. Lett.">
        <title>Horizontal gene cluster transfer increased hallucinogenic mushroom diversity.</title>
        <authorList>
            <person name="Reynolds H.T."/>
            <person name="Vijayakumar V."/>
            <person name="Gluck-Thaler E."/>
            <person name="Korotkin H.B."/>
            <person name="Matheny P.B."/>
            <person name="Slot J.C."/>
        </authorList>
    </citation>
    <scope>NUCLEOTIDE SEQUENCE [LARGE SCALE GENOMIC DNA]</scope>
    <source>
        <strain evidence="2 3">2631</strain>
    </source>
</reference>